<comment type="subcellular location">
    <subcellularLocation>
        <location evidence="1">Membrane</location>
        <topology evidence="1">Multi-pass membrane protein</topology>
    </subcellularLocation>
</comment>
<dbReference type="AlphaFoldDB" id="A0A399JB84"/>
<gene>
    <name evidence="7" type="ORF">DWB68_05420</name>
</gene>
<accession>A0A399JB84</accession>
<dbReference type="EMBL" id="QQXK01000008">
    <property type="protein sequence ID" value="RII42831.1"/>
    <property type="molecule type" value="Genomic_DNA"/>
</dbReference>
<feature type="transmembrane region" description="Helical" evidence="6">
    <location>
        <begin position="153"/>
        <end position="174"/>
    </location>
</feature>
<evidence type="ECO:0000256" key="2">
    <source>
        <dbReference type="ARBA" id="ARBA00007375"/>
    </source>
</evidence>
<evidence type="ECO:0000256" key="5">
    <source>
        <dbReference type="ARBA" id="ARBA00023136"/>
    </source>
</evidence>
<feature type="transmembrane region" description="Helical" evidence="6">
    <location>
        <begin position="128"/>
        <end position="147"/>
    </location>
</feature>
<feature type="transmembrane region" description="Helical" evidence="6">
    <location>
        <begin position="102"/>
        <end position="121"/>
    </location>
</feature>
<keyword evidence="8" id="KW-1185">Reference proteome</keyword>
<sequence>MPLLAVAAWLSVRHRLGGPGRVTFALLLAAVALSWLGDGAATFTPFLPTLPAMLGFFGLAHVAYIVVFWRRLAVRPLAWAVAWLHVWWIGMVLTVAPHAGGLAVAVAAYGIVLACTCAASWRGPFPAWCGGIAFLASDSILAFRLFLPDMPHWTSPAVMLTYGVGQGLLVWAACRGLSSPGRGGE</sequence>
<dbReference type="InterPro" id="IPR012506">
    <property type="entry name" value="TMEM86B-like"/>
</dbReference>
<keyword evidence="4 6" id="KW-1133">Transmembrane helix</keyword>
<feature type="transmembrane region" description="Helical" evidence="6">
    <location>
        <begin position="49"/>
        <end position="69"/>
    </location>
</feature>
<evidence type="ECO:0000256" key="4">
    <source>
        <dbReference type="ARBA" id="ARBA00022989"/>
    </source>
</evidence>
<reference evidence="7 8" key="1">
    <citation type="submission" date="2018-07" db="EMBL/GenBank/DDBJ databases">
        <title>Arthrobacter sp. nov., isolated from raw cow's milk with high bacterial count.</title>
        <authorList>
            <person name="Hahne J."/>
            <person name="Isele D."/>
            <person name="Lipski A."/>
        </authorList>
    </citation>
    <scope>NUCLEOTIDE SEQUENCE [LARGE SCALE GENOMIC DNA]</scope>
    <source>
        <strain evidence="7 8">JZ R-35</strain>
    </source>
</reference>
<dbReference type="Pfam" id="PF07947">
    <property type="entry name" value="YhhN"/>
    <property type="match status" value="1"/>
</dbReference>
<keyword evidence="3 6" id="KW-0812">Transmembrane</keyword>
<evidence type="ECO:0000256" key="1">
    <source>
        <dbReference type="ARBA" id="ARBA00004141"/>
    </source>
</evidence>
<keyword evidence="5 6" id="KW-0472">Membrane</keyword>
<evidence type="ECO:0000313" key="7">
    <source>
        <dbReference type="EMBL" id="RII42831.1"/>
    </source>
</evidence>
<organism evidence="7 8">
    <name type="scientific">Galactobacter valiniphilus</name>
    <dbReference type="NCBI Taxonomy" id="2676122"/>
    <lineage>
        <taxon>Bacteria</taxon>
        <taxon>Bacillati</taxon>
        <taxon>Actinomycetota</taxon>
        <taxon>Actinomycetes</taxon>
        <taxon>Micrococcales</taxon>
        <taxon>Micrococcaceae</taxon>
        <taxon>Galactobacter</taxon>
    </lineage>
</organism>
<feature type="transmembrane region" description="Helical" evidence="6">
    <location>
        <begin position="76"/>
        <end position="96"/>
    </location>
</feature>
<comment type="caution">
    <text evidence="7">The sequence shown here is derived from an EMBL/GenBank/DDBJ whole genome shotgun (WGS) entry which is preliminary data.</text>
</comment>
<evidence type="ECO:0000256" key="3">
    <source>
        <dbReference type="ARBA" id="ARBA00022692"/>
    </source>
</evidence>
<name>A0A399JB84_9MICC</name>
<proteinExistence type="inferred from homology"/>
<dbReference type="Proteomes" id="UP000265419">
    <property type="component" value="Unassembled WGS sequence"/>
</dbReference>
<protein>
    <submittedName>
        <fullName evidence="7">Lysoplasmalogenase</fullName>
    </submittedName>
</protein>
<dbReference type="GO" id="GO:0016020">
    <property type="term" value="C:membrane"/>
    <property type="evidence" value="ECO:0007669"/>
    <property type="project" value="UniProtKB-SubCell"/>
</dbReference>
<comment type="similarity">
    <text evidence="2">Belongs to the TMEM86 family.</text>
</comment>
<evidence type="ECO:0000256" key="6">
    <source>
        <dbReference type="SAM" id="Phobius"/>
    </source>
</evidence>
<evidence type="ECO:0000313" key="8">
    <source>
        <dbReference type="Proteomes" id="UP000265419"/>
    </source>
</evidence>